<comment type="caution">
    <text evidence="5">The sequence shown here is derived from an EMBL/GenBank/DDBJ whole genome shotgun (WGS) entry which is preliminary data.</text>
</comment>
<dbReference type="GO" id="GO:0046872">
    <property type="term" value="F:metal ion binding"/>
    <property type="evidence" value="ECO:0007669"/>
    <property type="project" value="UniProtKB-KW"/>
</dbReference>
<feature type="binding site" evidence="4">
    <location>
        <position position="27"/>
    </location>
    <ligand>
        <name>Mg(2+)</name>
        <dbReference type="ChEBI" id="CHEBI:18420"/>
    </ligand>
</feature>
<proteinExistence type="inferred from homology"/>
<dbReference type="InterPro" id="IPR006357">
    <property type="entry name" value="HAD-SF_hydro_IIA"/>
</dbReference>
<keyword evidence="6" id="KW-1185">Reference proteome</keyword>
<dbReference type="PIRSF" id="PIRSF000915">
    <property type="entry name" value="PGP-type_phosphatase"/>
    <property type="match status" value="1"/>
</dbReference>
<name>A0AA38MII0_9CUCU</name>
<dbReference type="InterPro" id="IPR036412">
    <property type="entry name" value="HAD-like_sf"/>
</dbReference>
<dbReference type="GO" id="GO:0016791">
    <property type="term" value="F:phosphatase activity"/>
    <property type="evidence" value="ECO:0007669"/>
    <property type="project" value="TreeGrafter"/>
</dbReference>
<keyword evidence="4" id="KW-0460">Magnesium</keyword>
<dbReference type="PANTHER" id="PTHR19288">
    <property type="entry name" value="4-NITROPHENYLPHOSPHATASE-RELATED"/>
    <property type="match status" value="1"/>
</dbReference>
<dbReference type="Pfam" id="PF13344">
    <property type="entry name" value="Hydrolase_6"/>
    <property type="match status" value="1"/>
</dbReference>
<dbReference type="Gene3D" id="3.40.50.1000">
    <property type="entry name" value="HAD superfamily/HAD-like"/>
    <property type="match status" value="2"/>
</dbReference>
<feature type="active site" description="Nucleophile" evidence="2">
    <location>
        <position position="25"/>
    </location>
</feature>
<dbReference type="Pfam" id="PF13242">
    <property type="entry name" value="Hydrolase_like"/>
    <property type="match status" value="1"/>
</dbReference>
<dbReference type="Proteomes" id="UP001168821">
    <property type="component" value="Unassembled WGS sequence"/>
</dbReference>
<feature type="active site" description="Proton donor" evidence="2">
    <location>
        <position position="27"/>
    </location>
</feature>
<dbReference type="SUPFAM" id="SSF56784">
    <property type="entry name" value="HAD-like"/>
    <property type="match status" value="1"/>
</dbReference>
<protein>
    <recommendedName>
        <fullName evidence="7">4-nitrophenylphosphatase</fullName>
    </recommendedName>
</protein>
<feature type="binding site" evidence="4">
    <location>
        <position position="25"/>
    </location>
    <ligand>
        <name>Mg(2+)</name>
        <dbReference type="ChEBI" id="CHEBI:18420"/>
    </ligand>
</feature>
<feature type="binding site" evidence="4">
    <location>
        <position position="247"/>
    </location>
    <ligand>
        <name>Mg(2+)</name>
        <dbReference type="ChEBI" id="CHEBI:18420"/>
    </ligand>
</feature>
<evidence type="ECO:0000256" key="3">
    <source>
        <dbReference type="PIRSR" id="PIRSR000915-2"/>
    </source>
</evidence>
<dbReference type="GO" id="GO:0005737">
    <property type="term" value="C:cytoplasm"/>
    <property type="evidence" value="ECO:0007669"/>
    <property type="project" value="TreeGrafter"/>
</dbReference>
<comment type="similarity">
    <text evidence="1">Belongs to the HAD-like hydrolase superfamily.</text>
</comment>
<sequence>MQDLTKLTDQELGDFFNSFDTILADIDGVLRNVLQPIPGSVEAIKSLKKMGKQFTFVTNNTTKSVDTLYQELKAAGFDVEKSEIVTPLAPMVSHLQKQNLPRKTVFVIGMPVIKQALKDAGFTLAPNGPDRFKDAIEVFSSLAIEDDGSVEAVICDVDMNLNYLNLQKAATFLERPEVIFIAGATDVKFPVGKGNRILIGPGIFIQILERMTKRTAIKIAKPSPFLNEFIVEKYGIKDRSRVLFIGDSIPEDMGFAGNCGYKKLLVLSGLAKKSSLENWEFEEKCKPEFYVDSLKEVHELALRLFGK</sequence>
<dbReference type="InterPro" id="IPR023214">
    <property type="entry name" value="HAD_sf"/>
</dbReference>
<dbReference type="PANTHER" id="PTHR19288:SF4">
    <property type="entry name" value="RE04130P-RELATED"/>
    <property type="match status" value="1"/>
</dbReference>
<evidence type="ECO:0000313" key="5">
    <source>
        <dbReference type="EMBL" id="KAJ3657397.1"/>
    </source>
</evidence>
<evidence type="ECO:0000256" key="4">
    <source>
        <dbReference type="PIRSR" id="PIRSR000915-3"/>
    </source>
</evidence>
<evidence type="ECO:0000313" key="6">
    <source>
        <dbReference type="Proteomes" id="UP001168821"/>
    </source>
</evidence>
<gene>
    <name evidence="5" type="ORF">Zmor_009204</name>
</gene>
<dbReference type="NCBIfam" id="TIGR01460">
    <property type="entry name" value="HAD-SF-IIA"/>
    <property type="match status" value="1"/>
</dbReference>
<organism evidence="5 6">
    <name type="scientific">Zophobas morio</name>
    <dbReference type="NCBI Taxonomy" id="2755281"/>
    <lineage>
        <taxon>Eukaryota</taxon>
        <taxon>Metazoa</taxon>
        <taxon>Ecdysozoa</taxon>
        <taxon>Arthropoda</taxon>
        <taxon>Hexapoda</taxon>
        <taxon>Insecta</taxon>
        <taxon>Pterygota</taxon>
        <taxon>Neoptera</taxon>
        <taxon>Endopterygota</taxon>
        <taxon>Coleoptera</taxon>
        <taxon>Polyphaga</taxon>
        <taxon>Cucujiformia</taxon>
        <taxon>Tenebrionidae</taxon>
        <taxon>Zophobas</taxon>
    </lineage>
</organism>
<accession>A0AA38MII0</accession>
<feature type="binding site" evidence="3">
    <location>
        <position position="221"/>
    </location>
    <ligand>
        <name>substrate</name>
    </ligand>
</feature>
<evidence type="ECO:0000256" key="2">
    <source>
        <dbReference type="PIRSR" id="PIRSR000915-1"/>
    </source>
</evidence>
<keyword evidence="1" id="KW-0378">Hydrolase</keyword>
<comment type="cofactor">
    <cofactor evidence="4">
        <name>Mg(2+)</name>
        <dbReference type="ChEBI" id="CHEBI:18420"/>
    </cofactor>
    <text evidence="4">Divalent metal ions. Mg(2+) is the most effective.</text>
</comment>
<evidence type="ECO:0000256" key="1">
    <source>
        <dbReference type="PIRNR" id="PIRNR000915"/>
    </source>
</evidence>
<reference evidence="5" key="1">
    <citation type="journal article" date="2023" name="G3 (Bethesda)">
        <title>Whole genome assemblies of Zophobas morio and Tenebrio molitor.</title>
        <authorList>
            <person name="Kaur S."/>
            <person name="Stinson S.A."/>
            <person name="diCenzo G.C."/>
        </authorList>
    </citation>
    <scope>NUCLEOTIDE SEQUENCE</scope>
    <source>
        <strain evidence="5">QUZm001</strain>
    </source>
</reference>
<evidence type="ECO:0008006" key="7">
    <source>
        <dbReference type="Google" id="ProtNLM"/>
    </source>
</evidence>
<dbReference type="EMBL" id="JALNTZ010000003">
    <property type="protein sequence ID" value="KAJ3657397.1"/>
    <property type="molecule type" value="Genomic_DNA"/>
</dbReference>
<keyword evidence="4" id="KW-0479">Metal-binding</keyword>
<dbReference type="AlphaFoldDB" id="A0AA38MII0"/>